<comment type="caution">
    <text evidence="2">The sequence shown here is derived from an EMBL/GenBank/DDBJ whole genome shotgun (WGS) entry which is preliminary data.</text>
</comment>
<dbReference type="EMBL" id="BSXT01004816">
    <property type="protein sequence ID" value="GMF59018.1"/>
    <property type="molecule type" value="Genomic_DNA"/>
</dbReference>
<protein>
    <submittedName>
        <fullName evidence="2">Unnamed protein product</fullName>
    </submittedName>
</protein>
<feature type="compositionally biased region" description="Basic and acidic residues" evidence="1">
    <location>
        <begin position="83"/>
        <end position="93"/>
    </location>
</feature>
<sequence>MVKGPSASAEGISETKDEEVNADEDSEVDGYVFGDDLDASDEARVSAGRSGALRPITRNLAGEFDEVAKPEPACDDSGSENEVSDKKPADKPVVRKLPGNRPPMNSSTPAANRVIGRILDQMMESRDRIRQFTPKAAREALWVELSGELACPVNTMSAVKVAEDTVSLLRAMGFEPQTNPSEAALRDWPPIPLPQTPKKNEQGKESDDDGVFGVRTEGTPYFQDSHMVTPRSSNRADRLARDIEASNAQRGAAGASSGRSHQHFVPHDDSSDDDNGEDDYYRKEDAEYDDPSDELARQVREVSEMERLNSTPRLELVTHKPLAQIKAFSGLQKHLRTSHEDVPALTVVMSGVQRPQGTDIDGTVTTDTDADMTVEWTIPVSAAKDINRFDGVLSFYLSSSHTESMSAVDSTRKKLSPGQMVYVTRCYAFMTRMRERGVFGGKKTRDLVASCLGIAHGTVTRVMDAYNANQDTAFELQPIELIWAQVKGKIAIQPPKNGNGAVEKVLNGLYAIKRKEFINVYRHAQSFENKYAELELESAELRLMACEDKSY</sequence>
<feature type="compositionally biased region" description="Basic and acidic residues" evidence="1">
    <location>
        <begin position="234"/>
        <end position="244"/>
    </location>
</feature>
<organism evidence="2 3">
    <name type="scientific">Phytophthora fragariaefolia</name>
    <dbReference type="NCBI Taxonomy" id="1490495"/>
    <lineage>
        <taxon>Eukaryota</taxon>
        <taxon>Sar</taxon>
        <taxon>Stramenopiles</taxon>
        <taxon>Oomycota</taxon>
        <taxon>Peronosporomycetes</taxon>
        <taxon>Peronosporales</taxon>
        <taxon>Peronosporaceae</taxon>
        <taxon>Phytophthora</taxon>
    </lineage>
</organism>
<proteinExistence type="predicted"/>
<accession>A0A9W6YDC3</accession>
<evidence type="ECO:0000313" key="3">
    <source>
        <dbReference type="Proteomes" id="UP001165121"/>
    </source>
</evidence>
<evidence type="ECO:0000256" key="1">
    <source>
        <dbReference type="SAM" id="MobiDB-lite"/>
    </source>
</evidence>
<dbReference type="AlphaFoldDB" id="A0A9W6YDC3"/>
<reference evidence="2" key="1">
    <citation type="submission" date="2023-04" db="EMBL/GenBank/DDBJ databases">
        <title>Phytophthora fragariaefolia NBRC 109709.</title>
        <authorList>
            <person name="Ichikawa N."/>
            <person name="Sato H."/>
            <person name="Tonouchi N."/>
        </authorList>
    </citation>
    <scope>NUCLEOTIDE SEQUENCE</scope>
    <source>
        <strain evidence="2">NBRC 109709</strain>
    </source>
</reference>
<feature type="region of interest" description="Disordered" evidence="1">
    <location>
        <begin position="178"/>
        <end position="294"/>
    </location>
</feature>
<evidence type="ECO:0000313" key="2">
    <source>
        <dbReference type="EMBL" id="GMF59018.1"/>
    </source>
</evidence>
<feature type="region of interest" description="Disordered" evidence="1">
    <location>
        <begin position="1"/>
        <end position="112"/>
    </location>
</feature>
<keyword evidence="3" id="KW-1185">Reference proteome</keyword>
<dbReference type="Proteomes" id="UP001165121">
    <property type="component" value="Unassembled WGS sequence"/>
</dbReference>
<feature type="compositionally biased region" description="Low complexity" evidence="1">
    <location>
        <begin position="250"/>
        <end position="259"/>
    </location>
</feature>
<name>A0A9W6YDC3_9STRA</name>
<gene>
    <name evidence="2" type="ORF">Pfra01_002546900</name>
</gene>
<dbReference type="OrthoDB" id="93278at2759"/>